<dbReference type="RefSeq" id="WP_008542413.1">
    <property type="nucleotide sequence ID" value="NZ_JH604968.1"/>
</dbReference>
<dbReference type="PANTHER" id="PTHR43684">
    <property type="match status" value="1"/>
</dbReference>
<comment type="caution">
    <text evidence="4">The sequence shown here is derived from an EMBL/GenBank/DDBJ whole genome shotgun (WGS) entry which is preliminary data.</text>
</comment>
<dbReference type="GO" id="GO:0004165">
    <property type="term" value="F:delta(3)-delta(2)-enoyl-CoA isomerase activity"/>
    <property type="evidence" value="ECO:0007669"/>
    <property type="project" value="UniProtKB-ARBA"/>
</dbReference>
<proteinExistence type="predicted"/>
<reference evidence="4 5" key="1">
    <citation type="submission" date="2011-11" db="EMBL/GenBank/DDBJ databases">
        <authorList>
            <person name="Weinstock G."/>
            <person name="Sodergren E."/>
            <person name="Clifton S."/>
            <person name="Fulton L."/>
            <person name="Fulton B."/>
            <person name="Courtney L."/>
            <person name="Fronick C."/>
            <person name="Harrison M."/>
            <person name="Strong C."/>
            <person name="Farmer C."/>
            <person name="Delahaunty K."/>
            <person name="Markovic C."/>
            <person name="Hall O."/>
            <person name="Minx P."/>
            <person name="Tomlinson C."/>
            <person name="Mitreva M."/>
            <person name="Hou S."/>
            <person name="Chen J."/>
            <person name="Wollam A."/>
            <person name="Pepin K.H."/>
            <person name="Johnson M."/>
            <person name="Bhonagiri V."/>
            <person name="Zhang X."/>
            <person name="Suruliraj S."/>
            <person name="Warren W."/>
            <person name="Chinwalla A."/>
            <person name="Mardis E.R."/>
            <person name="Wilson R.K."/>
        </authorList>
    </citation>
    <scope>NUCLEOTIDE SEQUENCE [LARGE SCALE GENOMIC DNA]</scope>
    <source>
        <strain evidence="4 5">YIT 11816</strain>
    </source>
</reference>
<dbReference type="PATRIC" id="fig|762967.3.peg.1143"/>
<gene>
    <name evidence="4" type="ORF">HMPREF9440_01456</name>
</gene>
<evidence type="ECO:0000256" key="3">
    <source>
        <dbReference type="ARBA" id="ARBA00023235"/>
    </source>
</evidence>
<dbReference type="PANTHER" id="PTHR43684:SF1">
    <property type="entry name" value="ENOYL-COA DELTA ISOMERASE 2"/>
    <property type="match status" value="1"/>
</dbReference>
<dbReference type="STRING" id="762967.HMPREF9440_01456"/>
<sequence>MAIQITQALGILHMTIERADRRNTITSDMFRTMTDALLDAATDPKVRVVLLKGHETVFSAGMDLEERMRSPEAITAAAERFFDVLRTFPKPIVAQVSGPAVGDAFTMLLYCDFVYCSTRALFSVPSVALALTPRFGTGYVMTAAAGYPKAAEKILLSEPISADEAEAMRLVTAVVEPDDLEMLVASKTARLAVLPPEAVAASKRLLRMARDAAIEAQSAEERSVFAERMASGEAKEAAAAFLEGRKPVFAPEE</sequence>
<dbReference type="InterPro" id="IPR051053">
    <property type="entry name" value="ECH/Chromodomain_protein"/>
</dbReference>
<accession>H3KFD9</accession>
<evidence type="ECO:0000313" key="4">
    <source>
        <dbReference type="EMBL" id="EHY31160.1"/>
    </source>
</evidence>
<protein>
    <submittedName>
        <fullName evidence="4">Enoyl-CoA hydratase/isomerase family protein</fullName>
    </submittedName>
</protein>
<dbReference type="EMBL" id="AFBQ01000210">
    <property type="protein sequence ID" value="EHY31160.1"/>
    <property type="molecule type" value="Genomic_DNA"/>
</dbReference>
<dbReference type="SUPFAM" id="SSF52096">
    <property type="entry name" value="ClpP/crotonase"/>
    <property type="match status" value="1"/>
</dbReference>
<dbReference type="HOGENOM" id="CLU_009834_7_2_4"/>
<evidence type="ECO:0000256" key="2">
    <source>
        <dbReference type="ARBA" id="ARBA00023140"/>
    </source>
</evidence>
<keyword evidence="2" id="KW-0576">Peroxisome</keyword>
<evidence type="ECO:0000256" key="1">
    <source>
        <dbReference type="ARBA" id="ARBA00004275"/>
    </source>
</evidence>
<dbReference type="Gene3D" id="3.90.226.10">
    <property type="entry name" value="2-enoyl-CoA Hydratase, Chain A, domain 1"/>
    <property type="match status" value="1"/>
</dbReference>
<comment type="subcellular location">
    <subcellularLocation>
        <location evidence="1">Peroxisome</location>
    </subcellularLocation>
</comment>
<dbReference type="InterPro" id="IPR029045">
    <property type="entry name" value="ClpP/crotonase-like_dom_sf"/>
</dbReference>
<name>H3KFD9_9BURK</name>
<dbReference type="Proteomes" id="UP000004956">
    <property type="component" value="Unassembled WGS sequence"/>
</dbReference>
<evidence type="ECO:0000313" key="5">
    <source>
        <dbReference type="Proteomes" id="UP000004956"/>
    </source>
</evidence>
<dbReference type="OrthoDB" id="9797151at2"/>
<keyword evidence="5" id="KW-1185">Reference proteome</keyword>
<organism evidence="4 5">
    <name type="scientific">Sutterella parvirubra YIT 11816</name>
    <dbReference type="NCBI Taxonomy" id="762967"/>
    <lineage>
        <taxon>Bacteria</taxon>
        <taxon>Pseudomonadati</taxon>
        <taxon>Pseudomonadota</taxon>
        <taxon>Betaproteobacteria</taxon>
        <taxon>Burkholderiales</taxon>
        <taxon>Sutterellaceae</taxon>
        <taxon>Sutterella</taxon>
    </lineage>
</organism>
<dbReference type="CDD" id="cd06558">
    <property type="entry name" value="crotonase-like"/>
    <property type="match status" value="1"/>
</dbReference>
<keyword evidence="3 4" id="KW-0413">Isomerase</keyword>
<dbReference type="InterPro" id="IPR001753">
    <property type="entry name" value="Enoyl-CoA_hydra/iso"/>
</dbReference>
<dbReference type="Pfam" id="PF00378">
    <property type="entry name" value="ECH_1"/>
    <property type="match status" value="1"/>
</dbReference>
<dbReference type="AlphaFoldDB" id="H3KFD9"/>